<accession>A0A183J888</accession>
<evidence type="ECO:0000313" key="2">
    <source>
        <dbReference type="Proteomes" id="UP000270296"/>
    </source>
</evidence>
<gene>
    <name evidence="1" type="ORF">SBAD_LOCUS12086</name>
</gene>
<dbReference type="WBParaSite" id="SBAD_0001249001-mRNA-1">
    <property type="protein sequence ID" value="SBAD_0001249001-mRNA-1"/>
    <property type="gene ID" value="SBAD_0001249001"/>
</dbReference>
<proteinExistence type="predicted"/>
<evidence type="ECO:0000313" key="3">
    <source>
        <dbReference type="WBParaSite" id="SBAD_0001249001-mRNA-1"/>
    </source>
</evidence>
<reference evidence="3" key="1">
    <citation type="submission" date="2016-06" db="UniProtKB">
        <authorList>
            <consortium name="WormBaseParasite"/>
        </authorList>
    </citation>
    <scope>IDENTIFICATION</scope>
</reference>
<name>A0A183J888_9BILA</name>
<dbReference type="AlphaFoldDB" id="A0A183J888"/>
<dbReference type="OrthoDB" id="1918363at2759"/>
<sequence length="262" mass="30142">MEVNEVRPEFTDLLHRAGRLSAQVEPSDSGNPPKHSQTILEVLEEGDVLFKKIVVPSVTNETVNKKTDLLLESEGLTFPKYWMPYSKSSKVMEYGGVGEQEDVEEREPLTGFQRFLKSRREFYLSQFLEEVFEAESNKTRQNFWKDIHSDWERQEQALVNWLPRITSQIEESRMAYFKPADATSPTQMSVLQRMFADEVISYVEASFQPGGNGFLLPKFMGTVSAAEDKQGLKIWRQVNMLSDIRLSAHQSLFQQRASSKFA</sequence>
<keyword evidence="2" id="KW-1185">Reference proteome</keyword>
<dbReference type="EMBL" id="UZAM01016950">
    <property type="protein sequence ID" value="VDP45310.1"/>
    <property type="molecule type" value="Genomic_DNA"/>
</dbReference>
<organism evidence="3">
    <name type="scientific">Soboliphyme baturini</name>
    <dbReference type="NCBI Taxonomy" id="241478"/>
    <lineage>
        <taxon>Eukaryota</taxon>
        <taxon>Metazoa</taxon>
        <taxon>Ecdysozoa</taxon>
        <taxon>Nematoda</taxon>
        <taxon>Enoplea</taxon>
        <taxon>Dorylaimia</taxon>
        <taxon>Dioctophymatida</taxon>
        <taxon>Dioctophymatoidea</taxon>
        <taxon>Soboliphymatidae</taxon>
        <taxon>Soboliphyme</taxon>
    </lineage>
</organism>
<reference evidence="1 2" key="2">
    <citation type="submission" date="2018-11" db="EMBL/GenBank/DDBJ databases">
        <authorList>
            <consortium name="Pathogen Informatics"/>
        </authorList>
    </citation>
    <scope>NUCLEOTIDE SEQUENCE [LARGE SCALE GENOMIC DNA]</scope>
</reference>
<evidence type="ECO:0000313" key="1">
    <source>
        <dbReference type="EMBL" id="VDP45310.1"/>
    </source>
</evidence>
<dbReference type="Proteomes" id="UP000270296">
    <property type="component" value="Unassembled WGS sequence"/>
</dbReference>
<protein>
    <submittedName>
        <fullName evidence="3">RGS domain-containing protein</fullName>
    </submittedName>
</protein>